<evidence type="ECO:0000256" key="3">
    <source>
        <dbReference type="ARBA" id="ARBA00022490"/>
    </source>
</evidence>
<dbReference type="GO" id="GO:0005816">
    <property type="term" value="C:spindle pole body"/>
    <property type="evidence" value="ECO:0007669"/>
    <property type="project" value="UniProtKB-ARBA"/>
</dbReference>
<name>A0A4P9ZQU6_9FUNG</name>
<evidence type="ECO:0000259" key="6">
    <source>
        <dbReference type="Pfam" id="PF04130"/>
    </source>
</evidence>
<gene>
    <name evidence="7" type="ORF">BJ085DRAFT_29255</name>
</gene>
<keyword evidence="4" id="KW-0493">Microtubule</keyword>
<dbReference type="Proteomes" id="UP000268162">
    <property type="component" value="Unassembled WGS sequence"/>
</dbReference>
<keyword evidence="8" id="KW-1185">Reference proteome</keyword>
<dbReference type="AlphaFoldDB" id="A0A4P9ZQU6"/>
<evidence type="ECO:0000313" key="8">
    <source>
        <dbReference type="Proteomes" id="UP000268162"/>
    </source>
</evidence>
<dbReference type="Gene3D" id="1.20.120.1900">
    <property type="entry name" value="Gamma-tubulin complex, C-terminal domain"/>
    <property type="match status" value="1"/>
</dbReference>
<accession>A0A4P9ZQU6</accession>
<dbReference type="Pfam" id="PF04130">
    <property type="entry name" value="GCP_C_terminal"/>
    <property type="match status" value="1"/>
</dbReference>
<dbReference type="EMBL" id="ML003066">
    <property type="protein sequence ID" value="RKP34800.1"/>
    <property type="molecule type" value="Genomic_DNA"/>
</dbReference>
<dbReference type="GO" id="GO:0007020">
    <property type="term" value="P:microtubule nucleation"/>
    <property type="evidence" value="ECO:0007669"/>
    <property type="project" value="UniProtKB-ARBA"/>
</dbReference>
<feature type="domain" description="Gamma tubulin complex component C-terminal" evidence="6">
    <location>
        <begin position="25"/>
        <end position="245"/>
    </location>
</feature>
<evidence type="ECO:0000256" key="2">
    <source>
        <dbReference type="ARBA" id="ARBA00010337"/>
    </source>
</evidence>
<protein>
    <recommendedName>
        <fullName evidence="6">Gamma tubulin complex component C-terminal domain-containing protein</fullName>
    </recommendedName>
</protein>
<comment type="similarity">
    <text evidence="2">Belongs to the TUBGCP family.</text>
</comment>
<dbReference type="GO" id="GO:0043015">
    <property type="term" value="F:gamma-tubulin binding"/>
    <property type="evidence" value="ECO:0007669"/>
    <property type="project" value="InterPro"/>
</dbReference>
<proteinExistence type="inferred from homology"/>
<organism evidence="7 8">
    <name type="scientific">Dimargaris cristalligena</name>
    <dbReference type="NCBI Taxonomy" id="215637"/>
    <lineage>
        <taxon>Eukaryota</taxon>
        <taxon>Fungi</taxon>
        <taxon>Fungi incertae sedis</taxon>
        <taxon>Zoopagomycota</taxon>
        <taxon>Kickxellomycotina</taxon>
        <taxon>Dimargaritomycetes</taxon>
        <taxon>Dimargaritales</taxon>
        <taxon>Dimargaritaceae</taxon>
        <taxon>Dimargaris</taxon>
    </lineage>
</organism>
<keyword evidence="5" id="KW-0206">Cytoskeleton</keyword>
<comment type="subcellular location">
    <subcellularLocation>
        <location evidence="1">Cytoplasm</location>
        <location evidence="1">Cytoskeleton</location>
    </subcellularLocation>
</comment>
<evidence type="ECO:0000256" key="5">
    <source>
        <dbReference type="ARBA" id="ARBA00023212"/>
    </source>
</evidence>
<evidence type="ECO:0000313" key="7">
    <source>
        <dbReference type="EMBL" id="RKP34800.1"/>
    </source>
</evidence>
<evidence type="ECO:0000256" key="4">
    <source>
        <dbReference type="ARBA" id="ARBA00022701"/>
    </source>
</evidence>
<dbReference type="GO" id="GO:0000930">
    <property type="term" value="C:gamma-tubulin complex"/>
    <property type="evidence" value="ECO:0007669"/>
    <property type="project" value="UniProtKB-ARBA"/>
</dbReference>
<sequence length="248" mass="28611">MSPLFRKYRLKHRDGHDAGLARYSAVVIRLHFEVQQFLKALNQYVADVIYGRTWVRFQQICHHLQIWMTTSLAQDSKNFSATGCPSLIDFHDYHLSVWDTLLYMSLQRGSSRLLQKILASIFEVILRFHKQVEADLVQLESPGPTITIISPKLPGPGPGSSLSSIAARTEQTEGLHEEFRIELQAFYQQLGNAALRRPEMEPFLPESIRTCLQDAPHLLENGPRESVDYHPYLDLLLHLDFSQYYKFI</sequence>
<reference evidence="8" key="1">
    <citation type="journal article" date="2018" name="Nat. Microbiol.">
        <title>Leveraging single-cell genomics to expand the fungal tree of life.</title>
        <authorList>
            <person name="Ahrendt S.R."/>
            <person name="Quandt C.A."/>
            <person name="Ciobanu D."/>
            <person name="Clum A."/>
            <person name="Salamov A."/>
            <person name="Andreopoulos B."/>
            <person name="Cheng J.F."/>
            <person name="Woyke T."/>
            <person name="Pelin A."/>
            <person name="Henrissat B."/>
            <person name="Reynolds N.K."/>
            <person name="Benny G.L."/>
            <person name="Smith M.E."/>
            <person name="James T.Y."/>
            <person name="Grigoriev I.V."/>
        </authorList>
    </citation>
    <scope>NUCLEOTIDE SEQUENCE [LARGE SCALE GENOMIC DNA]</scope>
    <source>
        <strain evidence="8">RSA 468</strain>
    </source>
</reference>
<dbReference type="GO" id="GO:0005874">
    <property type="term" value="C:microtubule"/>
    <property type="evidence" value="ECO:0007669"/>
    <property type="project" value="UniProtKB-KW"/>
</dbReference>
<evidence type="ECO:0000256" key="1">
    <source>
        <dbReference type="ARBA" id="ARBA00004245"/>
    </source>
</evidence>
<dbReference type="InterPro" id="IPR042241">
    <property type="entry name" value="GCP_C_sf"/>
</dbReference>
<dbReference type="InterPro" id="IPR040457">
    <property type="entry name" value="GCP_C"/>
</dbReference>
<keyword evidence="3" id="KW-0963">Cytoplasm</keyword>